<organism evidence="1 2">
    <name type="scientific">Caerostris extrusa</name>
    <name type="common">Bark spider</name>
    <name type="synonym">Caerostris bankana</name>
    <dbReference type="NCBI Taxonomy" id="172846"/>
    <lineage>
        <taxon>Eukaryota</taxon>
        <taxon>Metazoa</taxon>
        <taxon>Ecdysozoa</taxon>
        <taxon>Arthropoda</taxon>
        <taxon>Chelicerata</taxon>
        <taxon>Arachnida</taxon>
        <taxon>Araneae</taxon>
        <taxon>Araneomorphae</taxon>
        <taxon>Entelegynae</taxon>
        <taxon>Araneoidea</taxon>
        <taxon>Araneidae</taxon>
        <taxon>Caerostris</taxon>
    </lineage>
</organism>
<accession>A0AAV4YDY2</accession>
<comment type="caution">
    <text evidence="1">The sequence shown here is derived from an EMBL/GenBank/DDBJ whole genome shotgun (WGS) entry which is preliminary data.</text>
</comment>
<keyword evidence="2" id="KW-1185">Reference proteome</keyword>
<dbReference type="Proteomes" id="UP001054945">
    <property type="component" value="Unassembled WGS sequence"/>
</dbReference>
<name>A0AAV4YDY2_CAEEX</name>
<protein>
    <submittedName>
        <fullName evidence="1">Uncharacterized protein</fullName>
    </submittedName>
</protein>
<gene>
    <name evidence="1" type="ORF">CEXT_449451</name>
</gene>
<evidence type="ECO:0000313" key="2">
    <source>
        <dbReference type="Proteomes" id="UP001054945"/>
    </source>
</evidence>
<evidence type="ECO:0000313" key="1">
    <source>
        <dbReference type="EMBL" id="GIZ04434.1"/>
    </source>
</evidence>
<sequence length="97" mass="11287">MEPWGSIHIYKILIKIIHHSKLIKRDRGIHGYALVATLMCPSSGSWGYKEAKVKRRQFKQRNLSYHSVHAMETQLTGLEQKNLNYLAFEVTWTGNEC</sequence>
<proteinExistence type="predicted"/>
<dbReference type="AlphaFoldDB" id="A0AAV4YDY2"/>
<dbReference type="EMBL" id="BPLR01001735">
    <property type="protein sequence ID" value="GIZ04434.1"/>
    <property type="molecule type" value="Genomic_DNA"/>
</dbReference>
<reference evidence="1 2" key="1">
    <citation type="submission" date="2021-06" db="EMBL/GenBank/DDBJ databases">
        <title>Caerostris extrusa draft genome.</title>
        <authorList>
            <person name="Kono N."/>
            <person name="Arakawa K."/>
        </authorList>
    </citation>
    <scope>NUCLEOTIDE SEQUENCE [LARGE SCALE GENOMIC DNA]</scope>
</reference>